<feature type="region of interest" description="Disordered" evidence="1">
    <location>
        <begin position="138"/>
        <end position="197"/>
    </location>
</feature>
<reference evidence="2" key="1">
    <citation type="submission" date="2023-03" db="EMBL/GenBank/DDBJ databases">
        <title>Massive genome expansion in bonnet fungi (Mycena s.s.) driven by repeated elements and novel gene families across ecological guilds.</title>
        <authorList>
            <consortium name="Lawrence Berkeley National Laboratory"/>
            <person name="Harder C.B."/>
            <person name="Miyauchi S."/>
            <person name="Viragh M."/>
            <person name="Kuo A."/>
            <person name="Thoen E."/>
            <person name="Andreopoulos B."/>
            <person name="Lu D."/>
            <person name="Skrede I."/>
            <person name="Drula E."/>
            <person name="Henrissat B."/>
            <person name="Morin E."/>
            <person name="Kohler A."/>
            <person name="Barry K."/>
            <person name="LaButti K."/>
            <person name="Morin E."/>
            <person name="Salamov A."/>
            <person name="Lipzen A."/>
            <person name="Mereny Z."/>
            <person name="Hegedus B."/>
            <person name="Baldrian P."/>
            <person name="Stursova M."/>
            <person name="Weitz H."/>
            <person name="Taylor A."/>
            <person name="Grigoriev I.V."/>
            <person name="Nagy L.G."/>
            <person name="Martin F."/>
            <person name="Kauserud H."/>
        </authorList>
    </citation>
    <scope>NUCLEOTIDE SEQUENCE</scope>
    <source>
        <strain evidence="2">CBHHK002</strain>
    </source>
</reference>
<comment type="caution">
    <text evidence="2">The sequence shown here is derived from an EMBL/GenBank/DDBJ whole genome shotgun (WGS) entry which is preliminary data.</text>
</comment>
<feature type="compositionally biased region" description="Low complexity" evidence="1">
    <location>
        <begin position="168"/>
        <end position="194"/>
    </location>
</feature>
<dbReference type="AlphaFoldDB" id="A0AAD7EU85"/>
<gene>
    <name evidence="2" type="ORF">DFH08DRAFT_990686</name>
</gene>
<feature type="compositionally biased region" description="Pro residues" evidence="1">
    <location>
        <begin position="232"/>
        <end position="247"/>
    </location>
</feature>
<accession>A0AAD7EU85</accession>
<protein>
    <submittedName>
        <fullName evidence="2">Uncharacterized protein</fullName>
    </submittedName>
</protein>
<keyword evidence="3" id="KW-1185">Reference proteome</keyword>
<sequence length="554" mass="59150">MCIYSGSVSATSADSAPPPSPSPFPDPPNSDFLPLMSQTSPPLEYIPHTVPGTGNPLPLPLLFLLRIGISMNSLLKLLPPRLRLLGWRSAKPKRPVKQKQLQLTILDGVLDISKEARDAIALAEDEIEIAIAFPLEHESPTSSHSHFDSGGGSYSPTYKHKSLQTPTAPASPVSSLLPPSLSSSPSSSSAKSLLAPPPVGGCLDPDLPAIPASTLGTHRGFKGRRIDTLRIPIPPMPTGPPPSPPSAPRASASPESENVGTAPEDANASARNTVSAFPIARCRTFPVSPPPPAHRARVRSLRGSVGVDWGAAQGEDTHEAEEEEGILGYENEHGARGSGSTTPPGIPPAPVLVFLRSPCATFTKRASVSALLRNSAAREAFPFPIDETEPLSVVKRVSAGTSAPSEFGVVPASPRTNRISSLEPAMDELFSDLDDVYAEYHDSGSLVSISLSSEYSDYDSARDETGHSCPTHSNWDDGADVEWRTRYSLADECDDAATFSFVPLQGAEESETETRPCPYSFLLERRQTLSMYLAEGSRSQPDFALRRSRSRDLA</sequence>
<feature type="compositionally biased region" description="Pro residues" evidence="1">
    <location>
        <begin position="16"/>
        <end position="28"/>
    </location>
</feature>
<organism evidence="2 3">
    <name type="scientific">Mycena albidolilacea</name>
    <dbReference type="NCBI Taxonomy" id="1033008"/>
    <lineage>
        <taxon>Eukaryota</taxon>
        <taxon>Fungi</taxon>
        <taxon>Dikarya</taxon>
        <taxon>Basidiomycota</taxon>
        <taxon>Agaricomycotina</taxon>
        <taxon>Agaricomycetes</taxon>
        <taxon>Agaricomycetidae</taxon>
        <taxon>Agaricales</taxon>
        <taxon>Marasmiineae</taxon>
        <taxon>Mycenaceae</taxon>
        <taxon>Mycena</taxon>
    </lineage>
</organism>
<feature type="region of interest" description="Disordered" evidence="1">
    <location>
        <begin position="229"/>
        <end position="269"/>
    </location>
</feature>
<dbReference type="EMBL" id="JARIHO010000012">
    <property type="protein sequence ID" value="KAJ7352272.1"/>
    <property type="molecule type" value="Genomic_DNA"/>
</dbReference>
<proteinExistence type="predicted"/>
<name>A0AAD7EU85_9AGAR</name>
<evidence type="ECO:0000313" key="3">
    <source>
        <dbReference type="Proteomes" id="UP001218218"/>
    </source>
</evidence>
<evidence type="ECO:0000313" key="2">
    <source>
        <dbReference type="EMBL" id="KAJ7352272.1"/>
    </source>
</evidence>
<evidence type="ECO:0000256" key="1">
    <source>
        <dbReference type="SAM" id="MobiDB-lite"/>
    </source>
</evidence>
<dbReference type="Proteomes" id="UP001218218">
    <property type="component" value="Unassembled WGS sequence"/>
</dbReference>
<feature type="region of interest" description="Disordered" evidence="1">
    <location>
        <begin position="1"/>
        <end position="36"/>
    </location>
</feature>